<protein>
    <submittedName>
        <fullName evidence="1">Uncharacterized protein</fullName>
    </submittedName>
</protein>
<proteinExistence type="predicted"/>
<evidence type="ECO:0000313" key="1">
    <source>
        <dbReference type="EMBL" id="KKL11192.1"/>
    </source>
</evidence>
<reference evidence="1" key="1">
    <citation type="journal article" date="2015" name="Nature">
        <title>Complex archaea that bridge the gap between prokaryotes and eukaryotes.</title>
        <authorList>
            <person name="Spang A."/>
            <person name="Saw J.H."/>
            <person name="Jorgensen S.L."/>
            <person name="Zaremba-Niedzwiedzka K."/>
            <person name="Martijn J."/>
            <person name="Lind A.E."/>
            <person name="van Eijk R."/>
            <person name="Schleper C."/>
            <person name="Guy L."/>
            <person name="Ettema T.J."/>
        </authorList>
    </citation>
    <scope>NUCLEOTIDE SEQUENCE</scope>
</reference>
<feature type="non-terminal residue" evidence="1">
    <location>
        <position position="164"/>
    </location>
</feature>
<comment type="caution">
    <text evidence="1">The sequence shown here is derived from an EMBL/GenBank/DDBJ whole genome shotgun (WGS) entry which is preliminary data.</text>
</comment>
<dbReference type="EMBL" id="LAZR01041755">
    <property type="protein sequence ID" value="KKL11192.1"/>
    <property type="molecule type" value="Genomic_DNA"/>
</dbReference>
<organism evidence="1">
    <name type="scientific">marine sediment metagenome</name>
    <dbReference type="NCBI Taxonomy" id="412755"/>
    <lineage>
        <taxon>unclassified sequences</taxon>
        <taxon>metagenomes</taxon>
        <taxon>ecological metagenomes</taxon>
    </lineage>
</organism>
<accession>A0A0F9BBJ3</accession>
<gene>
    <name evidence="1" type="ORF">LCGC14_2548300</name>
</gene>
<sequence length="164" mass="17054">MDGSKKISWLIILLMPIIAWGTLGDQELSVDGAKLIWNNNSQTFSIAASGSMSESVNYIWPAADGSAGQAIITDGLGVLSFVDVNAVAGTHELLSVTHDDAIGASVTAGDIVFANATPKLDYLGIGASNEILRVTGGLPDWQATTFITTLGTIVTGTWNADTIT</sequence>
<name>A0A0F9BBJ3_9ZZZZ</name>
<dbReference type="AlphaFoldDB" id="A0A0F9BBJ3"/>